<organism evidence="4 5">
    <name type="scientific">Araneus ventricosus</name>
    <name type="common">Orbweaver spider</name>
    <name type="synonym">Epeira ventricosa</name>
    <dbReference type="NCBI Taxonomy" id="182803"/>
    <lineage>
        <taxon>Eukaryota</taxon>
        <taxon>Metazoa</taxon>
        <taxon>Ecdysozoa</taxon>
        <taxon>Arthropoda</taxon>
        <taxon>Chelicerata</taxon>
        <taxon>Arachnida</taxon>
        <taxon>Araneae</taxon>
        <taxon>Araneomorphae</taxon>
        <taxon>Entelegynae</taxon>
        <taxon>Araneoidea</taxon>
        <taxon>Araneidae</taxon>
        <taxon>Araneus</taxon>
    </lineage>
</organism>
<dbReference type="InterPro" id="IPR036397">
    <property type="entry name" value="RNaseH_sf"/>
</dbReference>
<gene>
    <name evidence="4" type="ORF">AVEN_106791_1</name>
    <name evidence="2" type="ORF">AVEN_245979_1</name>
    <name evidence="3" type="ORF">AVEN_48060_1</name>
    <name evidence="1" type="ORF">AVEN_7282_1</name>
</gene>
<evidence type="ECO:0000313" key="4">
    <source>
        <dbReference type="EMBL" id="GBO13815.1"/>
    </source>
</evidence>
<dbReference type="Proteomes" id="UP000499080">
    <property type="component" value="Unassembled WGS sequence"/>
</dbReference>
<dbReference type="EMBL" id="BGPR01038050">
    <property type="protein sequence ID" value="GBO13813.1"/>
    <property type="molecule type" value="Genomic_DNA"/>
</dbReference>
<evidence type="ECO:0000313" key="2">
    <source>
        <dbReference type="EMBL" id="GBO13500.1"/>
    </source>
</evidence>
<comment type="caution">
    <text evidence="4">The sequence shown here is derived from an EMBL/GenBank/DDBJ whole genome shotgun (WGS) entry which is preliminary data.</text>
</comment>
<protein>
    <recommendedName>
        <fullName evidence="6">Histone-lysine N-methyltransferase SETMAR</fullName>
    </recommendedName>
</protein>
<proteinExistence type="predicted"/>
<feature type="non-terminal residue" evidence="4">
    <location>
        <position position="1"/>
    </location>
</feature>
<dbReference type="EMBL" id="BGPR01038051">
    <property type="protein sequence ID" value="GBO13815.1"/>
    <property type="molecule type" value="Genomic_DNA"/>
</dbReference>
<dbReference type="EMBL" id="BGPR01037806">
    <property type="protein sequence ID" value="GBO13496.1"/>
    <property type="molecule type" value="Genomic_DNA"/>
</dbReference>
<evidence type="ECO:0000313" key="3">
    <source>
        <dbReference type="EMBL" id="GBO13813.1"/>
    </source>
</evidence>
<name>A0A4Y2UL87_ARAVE</name>
<dbReference type="Gene3D" id="3.30.420.10">
    <property type="entry name" value="Ribonuclease H-like superfamily/Ribonuclease H"/>
    <property type="match status" value="1"/>
</dbReference>
<accession>A0A4Y2UL87</accession>
<evidence type="ECO:0000313" key="5">
    <source>
        <dbReference type="Proteomes" id="UP000499080"/>
    </source>
</evidence>
<dbReference type="EMBL" id="BGPR01037810">
    <property type="protein sequence ID" value="GBO13500.1"/>
    <property type="molecule type" value="Genomic_DNA"/>
</dbReference>
<dbReference type="GO" id="GO:0003676">
    <property type="term" value="F:nucleic acid binding"/>
    <property type="evidence" value="ECO:0007669"/>
    <property type="project" value="InterPro"/>
</dbReference>
<dbReference type="OrthoDB" id="6435573at2759"/>
<reference evidence="4 5" key="1">
    <citation type="journal article" date="2019" name="Sci. Rep.">
        <title>Orb-weaving spider Araneus ventricosus genome elucidates the spidroin gene catalogue.</title>
        <authorList>
            <person name="Kono N."/>
            <person name="Nakamura H."/>
            <person name="Ohtoshi R."/>
            <person name="Moran D.A.P."/>
            <person name="Shinohara A."/>
            <person name="Yoshida Y."/>
            <person name="Fujiwara M."/>
            <person name="Mori M."/>
            <person name="Tomita M."/>
            <person name="Arakawa K."/>
        </authorList>
    </citation>
    <scope>NUCLEOTIDE SEQUENCE [LARGE SCALE GENOMIC DNA]</scope>
</reference>
<evidence type="ECO:0000313" key="1">
    <source>
        <dbReference type="EMBL" id="GBO13496.1"/>
    </source>
</evidence>
<keyword evidence="5" id="KW-1185">Reference proteome</keyword>
<sequence length="79" mass="8621">NSHVSPMSAANLLSQVFKAFKQKIACAFPSRSPYSPDLAPSDFRLSLQLKEFLDGKLFGSDAELENTVTTSLNELAAEE</sequence>
<dbReference type="AlphaFoldDB" id="A0A4Y2UL87"/>
<evidence type="ECO:0008006" key="6">
    <source>
        <dbReference type="Google" id="ProtNLM"/>
    </source>
</evidence>